<feature type="transmembrane region" description="Helical" evidence="5">
    <location>
        <begin position="336"/>
        <end position="353"/>
    </location>
</feature>
<feature type="transmembrane region" description="Helical" evidence="5">
    <location>
        <begin position="152"/>
        <end position="173"/>
    </location>
</feature>
<dbReference type="EMBL" id="WTXG01000004">
    <property type="protein sequence ID" value="KAI0306011.1"/>
    <property type="molecule type" value="Genomic_DNA"/>
</dbReference>
<evidence type="ECO:0000313" key="7">
    <source>
        <dbReference type="Proteomes" id="UP001203297"/>
    </source>
</evidence>
<dbReference type="PANTHER" id="PTHR23502">
    <property type="entry name" value="MAJOR FACILITATOR SUPERFAMILY"/>
    <property type="match status" value="1"/>
</dbReference>
<keyword evidence="7" id="KW-1185">Reference proteome</keyword>
<dbReference type="SUPFAM" id="SSF103473">
    <property type="entry name" value="MFS general substrate transporter"/>
    <property type="match status" value="1"/>
</dbReference>
<feature type="transmembrane region" description="Helical" evidence="5">
    <location>
        <begin position="117"/>
        <end position="140"/>
    </location>
</feature>
<dbReference type="FunFam" id="1.20.1250.20:FF:000082">
    <property type="entry name" value="MFS multidrug transporter, putative"/>
    <property type="match status" value="1"/>
</dbReference>
<feature type="transmembrane region" description="Helical" evidence="5">
    <location>
        <begin position="359"/>
        <end position="386"/>
    </location>
</feature>
<evidence type="ECO:0000256" key="1">
    <source>
        <dbReference type="ARBA" id="ARBA00004141"/>
    </source>
</evidence>
<dbReference type="AlphaFoldDB" id="A0AAD4M8Y7"/>
<feature type="transmembrane region" description="Helical" evidence="5">
    <location>
        <begin position="430"/>
        <end position="449"/>
    </location>
</feature>
<comment type="caution">
    <text evidence="6">The sequence shown here is derived from an EMBL/GenBank/DDBJ whole genome shotgun (WGS) entry which is preliminary data.</text>
</comment>
<protein>
    <submittedName>
        <fullName evidence="6">Major facilitator superfamily domain-containing protein</fullName>
    </submittedName>
</protein>
<sequence length="466" mass="51732">MIASLEYDPNIITPEHRVTFEDGDKQNPTNFSRERKWVMTLVVCLFTGVSAAAASSYNSGFPSMIQDLKCTEFQATIGLSVYPLGFGLGRRPLYLISGIGFMMMHILAAKAESIQTVIVARLLGGAFGSTGATMVGGTIADLWQPKERGLPMSLFALFALGATGLGPVAGSWIEANPHFQWRWIQWFHAIAAGVVLVALVLFTKETRTAVVLTAVAKKLRKKTGDKRYLARAELEKPSIKRLLIISCTRPLYFLLTEPVVTSISVWVGFAWGVLYCMIESIAAIFQSLHHFNTGETGTVFLAIFLGSLLGFCTNFHQERLYRANVRERGPEARLQWACIAAIMFPAGMLVYAWTSLAWVPWIVMTIGMVVFMWATFIIYLAAFTYLADCYGTYASSAIAAQSLSRNLLGMAFPLFTRQMFAALTYKWGNVLFGCVALLMVPIPWILFHYGPAIRSRSKVSQRTMEH</sequence>
<evidence type="ECO:0000256" key="4">
    <source>
        <dbReference type="ARBA" id="ARBA00023136"/>
    </source>
</evidence>
<gene>
    <name evidence="6" type="ORF">B0F90DRAFT_1808543</name>
</gene>
<feature type="transmembrane region" description="Helical" evidence="5">
    <location>
        <begin position="37"/>
        <end position="57"/>
    </location>
</feature>
<accession>A0AAD4M8Y7</accession>
<dbReference type="InterPro" id="IPR011701">
    <property type="entry name" value="MFS"/>
</dbReference>
<proteinExistence type="predicted"/>
<reference evidence="6" key="1">
    <citation type="journal article" date="2022" name="New Phytol.">
        <title>Evolutionary transition to the ectomycorrhizal habit in the genomes of a hyperdiverse lineage of mushroom-forming fungi.</title>
        <authorList>
            <person name="Looney B."/>
            <person name="Miyauchi S."/>
            <person name="Morin E."/>
            <person name="Drula E."/>
            <person name="Courty P.E."/>
            <person name="Kohler A."/>
            <person name="Kuo A."/>
            <person name="LaButti K."/>
            <person name="Pangilinan J."/>
            <person name="Lipzen A."/>
            <person name="Riley R."/>
            <person name="Andreopoulos W."/>
            <person name="He G."/>
            <person name="Johnson J."/>
            <person name="Nolan M."/>
            <person name="Tritt A."/>
            <person name="Barry K.W."/>
            <person name="Grigoriev I.V."/>
            <person name="Nagy L.G."/>
            <person name="Hibbett D."/>
            <person name="Henrissat B."/>
            <person name="Matheny P.B."/>
            <person name="Labbe J."/>
            <person name="Martin F.M."/>
        </authorList>
    </citation>
    <scope>NUCLEOTIDE SEQUENCE</scope>
    <source>
        <strain evidence="6">BPL690</strain>
    </source>
</reference>
<evidence type="ECO:0000313" key="6">
    <source>
        <dbReference type="EMBL" id="KAI0306011.1"/>
    </source>
</evidence>
<keyword evidence="3 5" id="KW-1133">Transmembrane helix</keyword>
<dbReference type="Gene3D" id="1.20.1250.20">
    <property type="entry name" value="MFS general substrate transporter like domains"/>
    <property type="match status" value="1"/>
</dbReference>
<keyword evidence="4 5" id="KW-0472">Membrane</keyword>
<feature type="transmembrane region" description="Helical" evidence="5">
    <location>
        <begin position="297"/>
        <end position="315"/>
    </location>
</feature>
<feature type="transmembrane region" description="Helical" evidence="5">
    <location>
        <begin position="259"/>
        <end position="285"/>
    </location>
</feature>
<dbReference type="Pfam" id="PF07690">
    <property type="entry name" value="MFS_1"/>
    <property type="match status" value="1"/>
</dbReference>
<dbReference type="PANTHER" id="PTHR23502:SF134">
    <property type="entry name" value="MAJOR FACILITATOR SUPERFAMILY (MFS) PROFILE DOMAIN-CONTAINING PROTEIN-RELATED"/>
    <property type="match status" value="1"/>
</dbReference>
<evidence type="ECO:0000256" key="5">
    <source>
        <dbReference type="SAM" id="Phobius"/>
    </source>
</evidence>
<evidence type="ECO:0000256" key="3">
    <source>
        <dbReference type="ARBA" id="ARBA00022989"/>
    </source>
</evidence>
<name>A0AAD4M8Y7_9AGAM</name>
<dbReference type="GO" id="GO:0022857">
    <property type="term" value="F:transmembrane transporter activity"/>
    <property type="evidence" value="ECO:0007669"/>
    <property type="project" value="InterPro"/>
</dbReference>
<comment type="subcellular location">
    <subcellularLocation>
        <location evidence="1">Membrane</location>
        <topology evidence="1">Multi-pass membrane protein</topology>
    </subcellularLocation>
</comment>
<dbReference type="InterPro" id="IPR036259">
    <property type="entry name" value="MFS_trans_sf"/>
</dbReference>
<dbReference type="Proteomes" id="UP001203297">
    <property type="component" value="Unassembled WGS sequence"/>
</dbReference>
<organism evidence="6 7">
    <name type="scientific">Multifurca ochricompacta</name>
    <dbReference type="NCBI Taxonomy" id="376703"/>
    <lineage>
        <taxon>Eukaryota</taxon>
        <taxon>Fungi</taxon>
        <taxon>Dikarya</taxon>
        <taxon>Basidiomycota</taxon>
        <taxon>Agaricomycotina</taxon>
        <taxon>Agaricomycetes</taxon>
        <taxon>Russulales</taxon>
        <taxon>Russulaceae</taxon>
        <taxon>Multifurca</taxon>
    </lineage>
</organism>
<keyword evidence="2 5" id="KW-0812">Transmembrane</keyword>
<dbReference type="GO" id="GO:0005886">
    <property type="term" value="C:plasma membrane"/>
    <property type="evidence" value="ECO:0007669"/>
    <property type="project" value="TreeGrafter"/>
</dbReference>
<evidence type="ECO:0000256" key="2">
    <source>
        <dbReference type="ARBA" id="ARBA00022692"/>
    </source>
</evidence>
<feature type="transmembrane region" description="Helical" evidence="5">
    <location>
        <begin position="185"/>
        <end position="202"/>
    </location>
</feature>